<dbReference type="NCBIfam" id="TIGR00115">
    <property type="entry name" value="tig"/>
    <property type="match status" value="1"/>
</dbReference>
<dbReference type="Gene3D" id="1.10.3120.10">
    <property type="entry name" value="Trigger factor, C-terminal domain"/>
    <property type="match status" value="1"/>
</dbReference>
<dbReference type="Pfam" id="PF05698">
    <property type="entry name" value="Trigger_C"/>
    <property type="match status" value="1"/>
</dbReference>
<protein>
    <recommendedName>
        <fullName evidence="10">peptidylprolyl isomerase</fullName>
        <ecNumber evidence="10">5.2.1.8</ecNumber>
    </recommendedName>
</protein>
<evidence type="ECO:0000256" key="4">
    <source>
        <dbReference type="ARBA" id="ARBA00022618"/>
    </source>
</evidence>
<comment type="function">
    <text evidence="9">Involved in protein export. Acts as a chaperone by maintaining the newly synthesized protein in an open conformation. Functions as a peptidyl-prolyl cis-trans isomerase.</text>
</comment>
<dbReference type="Gene3D" id="3.10.50.40">
    <property type="match status" value="1"/>
</dbReference>
<dbReference type="GO" id="GO:0015031">
    <property type="term" value="P:protein transport"/>
    <property type="evidence" value="ECO:0007669"/>
    <property type="project" value="InterPro"/>
</dbReference>
<evidence type="ECO:0000256" key="11">
    <source>
        <dbReference type="SAM" id="SignalP"/>
    </source>
</evidence>
<keyword evidence="11" id="KW-0732">Signal</keyword>
<comment type="caution">
    <text evidence="13">The sequence shown here is derived from an EMBL/GenBank/DDBJ whole genome shotgun (WGS) entry which is preliminary data.</text>
</comment>
<evidence type="ECO:0000256" key="10">
    <source>
        <dbReference type="PROSITE-ProRule" id="PRU00277"/>
    </source>
</evidence>
<reference evidence="13" key="1">
    <citation type="submission" date="2020-10" db="EMBL/GenBank/DDBJ databases">
        <authorList>
            <person name="Gilroy R."/>
        </authorList>
    </citation>
    <scope>NUCLEOTIDE SEQUENCE</scope>
    <source>
        <strain evidence="13">CHK176-22527</strain>
    </source>
</reference>
<evidence type="ECO:0000256" key="7">
    <source>
        <dbReference type="ARBA" id="ARBA00023235"/>
    </source>
</evidence>
<feature type="chain" id="PRO_5038963835" description="peptidylprolyl isomerase" evidence="11">
    <location>
        <begin position="22"/>
        <end position="358"/>
    </location>
</feature>
<dbReference type="InterPro" id="IPR037041">
    <property type="entry name" value="Trigger_fac_C_sf"/>
</dbReference>
<keyword evidence="7 10" id="KW-0413">Isomerase</keyword>
<name>A0A9D1HDA4_9FIRM</name>
<dbReference type="EMBL" id="DVLX01000092">
    <property type="protein sequence ID" value="HIU00109.1"/>
    <property type="molecule type" value="Genomic_DNA"/>
</dbReference>
<keyword evidence="4" id="KW-0132">Cell division</keyword>
<dbReference type="GO" id="GO:0051301">
    <property type="term" value="P:cell division"/>
    <property type="evidence" value="ECO:0007669"/>
    <property type="project" value="UniProtKB-KW"/>
</dbReference>
<evidence type="ECO:0000313" key="13">
    <source>
        <dbReference type="EMBL" id="HIU00109.1"/>
    </source>
</evidence>
<proteinExistence type="inferred from homology"/>
<evidence type="ECO:0000256" key="6">
    <source>
        <dbReference type="ARBA" id="ARBA00023186"/>
    </source>
</evidence>
<dbReference type="InterPro" id="IPR027304">
    <property type="entry name" value="Trigger_fact/SurA_dom_sf"/>
</dbReference>
<dbReference type="GO" id="GO:0006457">
    <property type="term" value="P:protein folding"/>
    <property type="evidence" value="ECO:0007669"/>
    <property type="project" value="InterPro"/>
</dbReference>
<evidence type="ECO:0000256" key="3">
    <source>
        <dbReference type="ARBA" id="ARBA00005464"/>
    </source>
</evidence>
<dbReference type="InterPro" id="IPR001179">
    <property type="entry name" value="PPIase_FKBP_dom"/>
</dbReference>
<evidence type="ECO:0000256" key="5">
    <source>
        <dbReference type="ARBA" id="ARBA00023110"/>
    </source>
</evidence>
<keyword evidence="8" id="KW-0131">Cell cycle</keyword>
<organism evidence="13 14">
    <name type="scientific">Candidatus Allocopromorpha excrementavium</name>
    <dbReference type="NCBI Taxonomy" id="2840741"/>
    <lineage>
        <taxon>Bacteria</taxon>
        <taxon>Bacillati</taxon>
        <taxon>Bacillota</taxon>
        <taxon>Clostridia</taxon>
        <taxon>Eubacteriales</taxon>
        <taxon>Eubacteriaceae</taxon>
        <taxon>Eubacteriaceae incertae sedis</taxon>
        <taxon>Candidatus Allocopromorpha</taxon>
    </lineage>
</organism>
<dbReference type="AlphaFoldDB" id="A0A9D1HDA4"/>
<evidence type="ECO:0000256" key="8">
    <source>
        <dbReference type="ARBA" id="ARBA00023306"/>
    </source>
</evidence>
<dbReference type="SUPFAM" id="SSF54534">
    <property type="entry name" value="FKBP-like"/>
    <property type="match status" value="1"/>
</dbReference>
<dbReference type="InterPro" id="IPR008880">
    <property type="entry name" value="Trigger_fac_C"/>
</dbReference>
<dbReference type="PROSITE" id="PS50059">
    <property type="entry name" value="FKBP_PPIASE"/>
    <property type="match status" value="1"/>
</dbReference>
<sequence>MIFTKKLISISLAAAAMFAFSSCSSSMSYDDYDLKDYIKVGEYKGLQVAPYTVSVTEDEIDSRIQSNLETASSERDLKSGEVIADGDTVNIDYEGKVDGKVLDNASDEDYDLVIGSGSFIDGFESGLIGEKVGEKVVLDLTFPDDYSEEDLQGKDAEFTVKINSAKRTEVPEYNLEFVQENTDYETLDEYEKSVEDQLYSEKETEAVNNQKTELWSQALDNTEVKEYPQRELDHYIEANSEQIDSVADDNDMTREEVLSMYEFGDEDEFAAVNEDSSKLRVKQEMLIEYIADKEDLSYTDEEKNQLIQSYESQGYDNDAIVEQTGRTMGDYVHIELLYSKVLDFLLENAEITGAAVSE</sequence>
<comment type="subcellular location">
    <subcellularLocation>
        <location evidence="2">Cytoplasm</location>
    </subcellularLocation>
</comment>
<dbReference type="Proteomes" id="UP000824159">
    <property type="component" value="Unassembled WGS sequence"/>
</dbReference>
<keyword evidence="6" id="KW-0143">Chaperone</keyword>
<comment type="similarity">
    <text evidence="3">Belongs to the FKBP-type PPIase family. Tig subfamily.</text>
</comment>
<dbReference type="GO" id="GO:0005737">
    <property type="term" value="C:cytoplasm"/>
    <property type="evidence" value="ECO:0007669"/>
    <property type="project" value="UniProtKB-SubCell"/>
</dbReference>
<feature type="domain" description="PPIase FKBP-type" evidence="12">
    <location>
        <begin position="86"/>
        <end position="176"/>
    </location>
</feature>
<evidence type="ECO:0000256" key="2">
    <source>
        <dbReference type="ARBA" id="ARBA00004496"/>
    </source>
</evidence>
<dbReference type="PROSITE" id="PS51257">
    <property type="entry name" value="PROKAR_LIPOPROTEIN"/>
    <property type="match status" value="1"/>
</dbReference>
<dbReference type="SUPFAM" id="SSF109998">
    <property type="entry name" value="Triger factor/SurA peptide-binding domain-like"/>
    <property type="match status" value="1"/>
</dbReference>
<feature type="signal peptide" evidence="11">
    <location>
        <begin position="1"/>
        <end position="21"/>
    </location>
</feature>
<evidence type="ECO:0000256" key="9">
    <source>
        <dbReference type="ARBA" id="ARBA00024849"/>
    </source>
</evidence>
<dbReference type="FunFam" id="3.10.50.40:FF:000001">
    <property type="entry name" value="Trigger factor"/>
    <property type="match status" value="1"/>
</dbReference>
<dbReference type="EC" id="5.2.1.8" evidence="10"/>
<comment type="catalytic activity">
    <reaction evidence="1 10">
        <text>[protein]-peptidylproline (omega=180) = [protein]-peptidylproline (omega=0)</text>
        <dbReference type="Rhea" id="RHEA:16237"/>
        <dbReference type="Rhea" id="RHEA-COMP:10747"/>
        <dbReference type="Rhea" id="RHEA-COMP:10748"/>
        <dbReference type="ChEBI" id="CHEBI:83833"/>
        <dbReference type="ChEBI" id="CHEBI:83834"/>
        <dbReference type="EC" id="5.2.1.8"/>
    </reaction>
</comment>
<reference evidence="13" key="2">
    <citation type="journal article" date="2021" name="PeerJ">
        <title>Extensive microbial diversity within the chicken gut microbiome revealed by metagenomics and culture.</title>
        <authorList>
            <person name="Gilroy R."/>
            <person name="Ravi A."/>
            <person name="Getino M."/>
            <person name="Pursley I."/>
            <person name="Horton D.L."/>
            <person name="Alikhan N.F."/>
            <person name="Baker D."/>
            <person name="Gharbi K."/>
            <person name="Hall N."/>
            <person name="Watson M."/>
            <person name="Adriaenssens E.M."/>
            <person name="Foster-Nyarko E."/>
            <person name="Jarju S."/>
            <person name="Secka A."/>
            <person name="Antonio M."/>
            <person name="Oren A."/>
            <person name="Chaudhuri R.R."/>
            <person name="La Ragione R."/>
            <person name="Hildebrand F."/>
            <person name="Pallen M.J."/>
        </authorList>
    </citation>
    <scope>NUCLEOTIDE SEQUENCE</scope>
    <source>
        <strain evidence="13">CHK176-22527</strain>
    </source>
</reference>
<dbReference type="InterPro" id="IPR046357">
    <property type="entry name" value="PPIase_dom_sf"/>
</dbReference>
<accession>A0A9D1HDA4</accession>
<keyword evidence="5 10" id="KW-0697">Rotamase</keyword>
<dbReference type="GO" id="GO:0003755">
    <property type="term" value="F:peptidyl-prolyl cis-trans isomerase activity"/>
    <property type="evidence" value="ECO:0007669"/>
    <property type="project" value="UniProtKB-KW"/>
</dbReference>
<dbReference type="InterPro" id="IPR005215">
    <property type="entry name" value="Trig_fac"/>
</dbReference>
<gene>
    <name evidence="13" type="primary">tig</name>
    <name evidence="13" type="ORF">IAD12_07630</name>
</gene>
<evidence type="ECO:0000259" key="12">
    <source>
        <dbReference type="PROSITE" id="PS50059"/>
    </source>
</evidence>
<dbReference type="Pfam" id="PF00254">
    <property type="entry name" value="FKBP_C"/>
    <property type="match status" value="1"/>
</dbReference>
<evidence type="ECO:0000313" key="14">
    <source>
        <dbReference type="Proteomes" id="UP000824159"/>
    </source>
</evidence>
<evidence type="ECO:0000256" key="1">
    <source>
        <dbReference type="ARBA" id="ARBA00000971"/>
    </source>
</evidence>